<organism evidence="1 2">
    <name type="scientific">Athelia psychrophila</name>
    <dbReference type="NCBI Taxonomy" id="1759441"/>
    <lineage>
        <taxon>Eukaryota</taxon>
        <taxon>Fungi</taxon>
        <taxon>Dikarya</taxon>
        <taxon>Basidiomycota</taxon>
        <taxon>Agaricomycotina</taxon>
        <taxon>Agaricomycetes</taxon>
        <taxon>Agaricomycetidae</taxon>
        <taxon>Atheliales</taxon>
        <taxon>Atheliaceae</taxon>
        <taxon>Athelia</taxon>
    </lineage>
</organism>
<dbReference type="EMBL" id="KV417752">
    <property type="protein sequence ID" value="KZP07416.1"/>
    <property type="molecule type" value="Genomic_DNA"/>
</dbReference>
<name>A0A167XNY0_9AGAM</name>
<keyword evidence="2" id="KW-1185">Reference proteome</keyword>
<sequence>MFPRRSRGTGLWRSGLMWPQGIRPTLTTTYDLAEPFSKVHWDHLGFSGLAFGRREELFFTTQPSCG</sequence>
<reference evidence="1 2" key="1">
    <citation type="journal article" date="2016" name="Mol. Biol. Evol.">
        <title>Comparative Genomics of Early-Diverging Mushroom-Forming Fungi Provides Insights into the Origins of Lignocellulose Decay Capabilities.</title>
        <authorList>
            <person name="Nagy L.G."/>
            <person name="Riley R."/>
            <person name="Tritt A."/>
            <person name="Adam C."/>
            <person name="Daum C."/>
            <person name="Floudas D."/>
            <person name="Sun H."/>
            <person name="Yadav J.S."/>
            <person name="Pangilinan J."/>
            <person name="Larsson K.H."/>
            <person name="Matsuura K."/>
            <person name="Barry K."/>
            <person name="Labutti K."/>
            <person name="Kuo R."/>
            <person name="Ohm R.A."/>
            <person name="Bhattacharya S.S."/>
            <person name="Shirouzu T."/>
            <person name="Yoshinaga Y."/>
            <person name="Martin F.M."/>
            <person name="Grigoriev I.V."/>
            <person name="Hibbett D.S."/>
        </authorList>
    </citation>
    <scope>NUCLEOTIDE SEQUENCE [LARGE SCALE GENOMIC DNA]</scope>
    <source>
        <strain evidence="1 2">CBS 109695</strain>
    </source>
</reference>
<evidence type="ECO:0000313" key="1">
    <source>
        <dbReference type="EMBL" id="KZP07416.1"/>
    </source>
</evidence>
<accession>A0A167XNY0</accession>
<dbReference type="AlphaFoldDB" id="A0A167XNY0"/>
<gene>
    <name evidence="1" type="ORF">FIBSPDRAFT_875505</name>
</gene>
<protein>
    <submittedName>
        <fullName evidence="1">Uncharacterized protein</fullName>
    </submittedName>
</protein>
<dbReference type="Proteomes" id="UP000076532">
    <property type="component" value="Unassembled WGS sequence"/>
</dbReference>
<evidence type="ECO:0000313" key="2">
    <source>
        <dbReference type="Proteomes" id="UP000076532"/>
    </source>
</evidence>
<proteinExistence type="predicted"/>